<dbReference type="Proteomes" id="UP000257131">
    <property type="component" value="Unassembled WGS sequence"/>
</dbReference>
<dbReference type="OrthoDB" id="9803702at2"/>
<evidence type="ECO:0000313" key="3">
    <source>
        <dbReference type="Proteomes" id="UP000257131"/>
    </source>
</evidence>
<dbReference type="RefSeq" id="WP_115978868.1">
    <property type="nucleotide sequence ID" value="NZ_QOHR01000004.1"/>
</dbReference>
<sequence length="208" mass="21247">MSVSADAVATEPSADLAALIGARICHDLVSPVGAISNGVELLSLAGAAPSGPELSLVSESCASAEARLRFYRLAFGTPSSAEVIAAGEIARLAAGYLADTRLALDWRADEALPRGEVQLGFLALMCADAALPRGGAVQVTRAGGRWHVAAEGPRLAADPAVWAQLSAPGPAEGLAPSQVEFLFLGLRAAAAGRRPETRLGERDLALTV</sequence>
<reference evidence="2 3" key="1">
    <citation type="journal article" date="2017" name="Int. J. Syst. Evol. Microbiol.">
        <title>Rhodosalinus sediminis gen. nov., sp. nov., isolated from marine saltern.</title>
        <authorList>
            <person name="Guo L.Y."/>
            <person name="Ling S.K."/>
            <person name="Li C.M."/>
            <person name="Chen G.J."/>
            <person name="Du Z.J."/>
        </authorList>
    </citation>
    <scope>NUCLEOTIDE SEQUENCE [LARGE SCALE GENOMIC DNA]</scope>
    <source>
        <strain evidence="2 3">WDN1C137</strain>
    </source>
</reference>
<comment type="caution">
    <text evidence="2">The sequence shown here is derived from an EMBL/GenBank/DDBJ whole genome shotgun (WGS) entry which is preliminary data.</text>
</comment>
<gene>
    <name evidence="2" type="ORF">DRV84_05470</name>
</gene>
<name>A0A3D9BWW3_9RHOB</name>
<keyword evidence="2" id="KW-0808">Transferase</keyword>
<dbReference type="Gene3D" id="1.10.287.130">
    <property type="match status" value="1"/>
</dbReference>
<evidence type="ECO:0000259" key="1">
    <source>
        <dbReference type="Pfam" id="PF10090"/>
    </source>
</evidence>
<dbReference type="Gene3D" id="3.30.565.10">
    <property type="entry name" value="Histidine kinase-like ATPase, C-terminal domain"/>
    <property type="match status" value="1"/>
</dbReference>
<feature type="domain" description="Histidine phosphotransferase ChpT C-terminal" evidence="1">
    <location>
        <begin position="87"/>
        <end position="194"/>
    </location>
</feature>
<accession>A0A3D9BWW3</accession>
<keyword evidence="3" id="KW-1185">Reference proteome</keyword>
<dbReference type="Pfam" id="PF10090">
    <property type="entry name" value="HPTransfase"/>
    <property type="match status" value="1"/>
</dbReference>
<dbReference type="InterPro" id="IPR018762">
    <property type="entry name" value="ChpT_C"/>
</dbReference>
<dbReference type="AlphaFoldDB" id="A0A3D9BWW3"/>
<proteinExistence type="predicted"/>
<dbReference type="GO" id="GO:0016740">
    <property type="term" value="F:transferase activity"/>
    <property type="evidence" value="ECO:0007669"/>
    <property type="project" value="UniProtKB-KW"/>
</dbReference>
<protein>
    <submittedName>
        <fullName evidence="2">Histidine phosphotransferase</fullName>
    </submittedName>
</protein>
<dbReference type="EMBL" id="QOHR01000004">
    <property type="protein sequence ID" value="REC58030.1"/>
    <property type="molecule type" value="Genomic_DNA"/>
</dbReference>
<dbReference type="InterPro" id="IPR036890">
    <property type="entry name" value="HATPase_C_sf"/>
</dbReference>
<organism evidence="2 3">
    <name type="scientific">Rhodosalinus sediminis</name>
    <dbReference type="NCBI Taxonomy" id="1940533"/>
    <lineage>
        <taxon>Bacteria</taxon>
        <taxon>Pseudomonadati</taxon>
        <taxon>Pseudomonadota</taxon>
        <taxon>Alphaproteobacteria</taxon>
        <taxon>Rhodobacterales</taxon>
        <taxon>Paracoccaceae</taxon>
        <taxon>Rhodosalinus</taxon>
    </lineage>
</organism>
<evidence type="ECO:0000313" key="2">
    <source>
        <dbReference type="EMBL" id="REC58030.1"/>
    </source>
</evidence>